<dbReference type="Proteomes" id="UP001227162">
    <property type="component" value="Unassembled WGS sequence"/>
</dbReference>
<dbReference type="InterPro" id="IPR001789">
    <property type="entry name" value="Sig_transdc_resp-reg_receiver"/>
</dbReference>
<dbReference type="InterPro" id="IPR035965">
    <property type="entry name" value="PAS-like_dom_sf"/>
</dbReference>
<evidence type="ECO:0000313" key="7">
    <source>
        <dbReference type="EMBL" id="MDQ2095108.1"/>
    </source>
</evidence>
<sequence>MPTTPKDTHAMTMAGLNLIQQALSIYDRDLKLVIANAQFRDMFSLPVSLTMPGADFAETIRYNASHGEYGPIDDLDQFVRERVETARAFEPHYMERTRANGRTISVEGSPLPQGGWVTVYTDITATKRAEQLLRARSEELSGKLIEHAEELSATNRKLGATVAALEEAKRELTEIEARTRLVTEMMPAHIAHVGPDFVYTFSNRRVSSVMPGSKPDPVGLRAKDVLGPQPWRAIAPHLERAVAGAATVFEFNHEPSSRRIRVALTPDPSTGGAYILSTDVTEESQTRASLQQHRRREIAARMISGLAHDFANLLTIVLGTQSRLARLVDETSTGQEAQELIAATLAAARRGGTLLNRIADMTSARALAPRPTDIPAFLRDFETLARAALPDGVTLSVNTLIPEMPLMLDPGLLQDSLLNLVLNARDACAPHGTITLTARPVQDTWIEFAVSDSGPGFSDEALAHAFEPFFTTKGGEGSGLGLASVYDNTKLAGGHVTLANRSVGSTRQGGKVTLRLPRRPAPAPTAPGLVLLVEDSDDLRATIRAMLTDLGHSVIEASSVDEALALATTLPDIALILSDITLEGSATGIDLAKRLPAAHPPFYLMTSLPASDPLHEQALTCAPVLAKPFSAQQLGRFLGQISG</sequence>
<feature type="modified residue" description="4-aspartylphosphate" evidence="3">
    <location>
        <position position="579"/>
    </location>
</feature>
<dbReference type="AlphaFoldDB" id="A0AAJ1X5C0"/>
<dbReference type="InterPro" id="IPR003594">
    <property type="entry name" value="HATPase_dom"/>
</dbReference>
<dbReference type="Pfam" id="PF02518">
    <property type="entry name" value="HATPase_c"/>
    <property type="match status" value="1"/>
</dbReference>
<dbReference type="SMART" id="SM00387">
    <property type="entry name" value="HATPase_c"/>
    <property type="match status" value="1"/>
</dbReference>
<comment type="caution">
    <text evidence="7">The sequence shown here is derived from an EMBL/GenBank/DDBJ whole genome shotgun (WGS) entry which is preliminary data.</text>
</comment>
<gene>
    <name evidence="7" type="ORF">NOI20_13375</name>
</gene>
<evidence type="ECO:0000259" key="6">
    <source>
        <dbReference type="PROSITE" id="PS50110"/>
    </source>
</evidence>
<dbReference type="InterPro" id="IPR011006">
    <property type="entry name" value="CheY-like_superfamily"/>
</dbReference>
<dbReference type="SUPFAM" id="SSF55785">
    <property type="entry name" value="PYP-like sensor domain (PAS domain)"/>
    <property type="match status" value="2"/>
</dbReference>
<feature type="coiled-coil region" evidence="4">
    <location>
        <begin position="148"/>
        <end position="185"/>
    </location>
</feature>
<dbReference type="InterPro" id="IPR005467">
    <property type="entry name" value="His_kinase_dom"/>
</dbReference>
<organism evidence="7 8">
    <name type="scientific">Rhodalgimonas zhirmunskyi</name>
    <dbReference type="NCBI Taxonomy" id="2964767"/>
    <lineage>
        <taxon>Bacteria</taxon>
        <taxon>Pseudomonadati</taxon>
        <taxon>Pseudomonadota</taxon>
        <taxon>Alphaproteobacteria</taxon>
        <taxon>Rhodobacterales</taxon>
        <taxon>Roseobacteraceae</taxon>
        <taxon>Rhodalgimonas</taxon>
    </lineage>
</organism>
<reference evidence="7" key="1">
    <citation type="submission" date="2022-07" db="EMBL/GenBank/DDBJ databases">
        <authorList>
            <person name="Otstavnykh N."/>
            <person name="Isaeva M."/>
            <person name="Bystritskaya E."/>
        </authorList>
    </citation>
    <scope>NUCLEOTIDE SEQUENCE</scope>
    <source>
        <strain evidence="7">10Alg 79</strain>
    </source>
</reference>
<evidence type="ECO:0000256" key="4">
    <source>
        <dbReference type="SAM" id="Coils"/>
    </source>
</evidence>
<dbReference type="PRINTS" id="PR00344">
    <property type="entry name" value="BCTRLSENSOR"/>
</dbReference>
<evidence type="ECO:0000256" key="1">
    <source>
        <dbReference type="ARBA" id="ARBA00000085"/>
    </source>
</evidence>
<dbReference type="GO" id="GO:0000160">
    <property type="term" value="P:phosphorelay signal transduction system"/>
    <property type="evidence" value="ECO:0007669"/>
    <property type="project" value="InterPro"/>
</dbReference>
<reference evidence="7" key="2">
    <citation type="submission" date="2023-04" db="EMBL/GenBank/DDBJ databases">
        <title>'Rhodoalgimonas zhirmunskyi' gen. nov., isolated from a red alga.</title>
        <authorList>
            <person name="Nedashkovskaya O.I."/>
            <person name="Otstavnykh N.Y."/>
            <person name="Bystritskaya E.P."/>
            <person name="Balabanova L.A."/>
            <person name="Isaeva M.P."/>
        </authorList>
    </citation>
    <scope>NUCLEOTIDE SEQUENCE</scope>
    <source>
        <strain evidence="7">10Alg 79</strain>
    </source>
</reference>
<dbReference type="PANTHER" id="PTHR43065:SF42">
    <property type="entry name" value="TWO-COMPONENT SENSOR PPRA"/>
    <property type="match status" value="1"/>
</dbReference>
<keyword evidence="4" id="KW-0175">Coiled coil</keyword>
<dbReference type="Pfam" id="PF12860">
    <property type="entry name" value="PAS_7"/>
    <property type="match status" value="1"/>
</dbReference>
<dbReference type="RefSeq" id="WP_317626709.1">
    <property type="nucleotide sequence ID" value="NZ_JANFFA010000003.1"/>
</dbReference>
<dbReference type="InterPro" id="IPR036890">
    <property type="entry name" value="HATPase_C_sf"/>
</dbReference>
<dbReference type="Gene3D" id="3.30.565.10">
    <property type="entry name" value="Histidine kinase-like ATPase, C-terminal domain"/>
    <property type="match status" value="1"/>
</dbReference>
<dbReference type="Gene3D" id="3.30.450.20">
    <property type="entry name" value="PAS domain"/>
    <property type="match status" value="2"/>
</dbReference>
<dbReference type="SUPFAM" id="SSF55874">
    <property type="entry name" value="ATPase domain of HSP90 chaperone/DNA topoisomerase II/histidine kinase"/>
    <property type="match status" value="1"/>
</dbReference>
<dbReference type="PROSITE" id="PS50109">
    <property type="entry name" value="HIS_KIN"/>
    <property type="match status" value="1"/>
</dbReference>
<evidence type="ECO:0000256" key="3">
    <source>
        <dbReference type="PROSITE-ProRule" id="PRU00169"/>
    </source>
</evidence>
<dbReference type="GO" id="GO:0004673">
    <property type="term" value="F:protein histidine kinase activity"/>
    <property type="evidence" value="ECO:0007669"/>
    <property type="project" value="UniProtKB-EC"/>
</dbReference>
<dbReference type="InterPro" id="IPR004358">
    <property type="entry name" value="Sig_transdc_His_kin-like_C"/>
</dbReference>
<dbReference type="EMBL" id="JANFFA010000003">
    <property type="protein sequence ID" value="MDQ2095108.1"/>
    <property type="molecule type" value="Genomic_DNA"/>
</dbReference>
<comment type="catalytic activity">
    <reaction evidence="1">
        <text>ATP + protein L-histidine = ADP + protein N-phospho-L-histidine.</text>
        <dbReference type="EC" id="2.7.13.3"/>
    </reaction>
</comment>
<evidence type="ECO:0000259" key="5">
    <source>
        <dbReference type="PROSITE" id="PS50109"/>
    </source>
</evidence>
<evidence type="ECO:0000256" key="2">
    <source>
        <dbReference type="ARBA" id="ARBA00012438"/>
    </source>
</evidence>
<protein>
    <recommendedName>
        <fullName evidence="2">histidine kinase</fullName>
        <ecNumber evidence="2">2.7.13.3</ecNumber>
    </recommendedName>
</protein>
<dbReference type="SUPFAM" id="SSF52172">
    <property type="entry name" value="CheY-like"/>
    <property type="match status" value="1"/>
</dbReference>
<accession>A0AAJ1X5C0</accession>
<dbReference type="Gene3D" id="3.40.50.2300">
    <property type="match status" value="1"/>
</dbReference>
<dbReference type="Gene3D" id="1.10.287.130">
    <property type="match status" value="1"/>
</dbReference>
<dbReference type="PROSITE" id="PS50110">
    <property type="entry name" value="RESPONSE_REGULATORY"/>
    <property type="match status" value="1"/>
</dbReference>
<keyword evidence="8" id="KW-1185">Reference proteome</keyword>
<dbReference type="PANTHER" id="PTHR43065">
    <property type="entry name" value="SENSOR HISTIDINE KINASE"/>
    <property type="match status" value="1"/>
</dbReference>
<proteinExistence type="predicted"/>
<dbReference type="EC" id="2.7.13.3" evidence="2"/>
<dbReference type="SMART" id="SM00448">
    <property type="entry name" value="REC"/>
    <property type="match status" value="1"/>
</dbReference>
<dbReference type="Pfam" id="PF00072">
    <property type="entry name" value="Response_reg"/>
    <property type="match status" value="1"/>
</dbReference>
<name>A0AAJ1X5C0_9RHOB</name>
<feature type="domain" description="Response regulatory" evidence="6">
    <location>
        <begin position="529"/>
        <end position="642"/>
    </location>
</feature>
<evidence type="ECO:0000313" key="8">
    <source>
        <dbReference type="Proteomes" id="UP001227162"/>
    </source>
</evidence>
<keyword evidence="3" id="KW-0597">Phosphoprotein</keyword>
<feature type="domain" description="Histidine kinase" evidence="5">
    <location>
        <begin position="305"/>
        <end position="520"/>
    </location>
</feature>